<dbReference type="AlphaFoldDB" id="A0A4C1ZU91"/>
<name>A0A4C1ZU91_EUMVA</name>
<dbReference type="Proteomes" id="UP000299102">
    <property type="component" value="Unassembled WGS sequence"/>
</dbReference>
<protein>
    <submittedName>
        <fullName evidence="1">Uncharacterized protein</fullName>
    </submittedName>
</protein>
<proteinExistence type="predicted"/>
<evidence type="ECO:0000313" key="2">
    <source>
        <dbReference type="Proteomes" id="UP000299102"/>
    </source>
</evidence>
<sequence length="110" mass="12095">MTFHYTLLSASQFRTLLLVGRNSLFCLVDADGKGRLRAPPWSWGFGPFSKHPLQSPVAAVPEVQGAFPAPASSAPVAAARCCRTRSLWCLQTVPYRHRTYPQALLRLAPS</sequence>
<evidence type="ECO:0000313" key="1">
    <source>
        <dbReference type="EMBL" id="GBP90609.1"/>
    </source>
</evidence>
<reference evidence="1 2" key="1">
    <citation type="journal article" date="2019" name="Commun. Biol.">
        <title>The bagworm genome reveals a unique fibroin gene that provides high tensile strength.</title>
        <authorList>
            <person name="Kono N."/>
            <person name="Nakamura H."/>
            <person name="Ohtoshi R."/>
            <person name="Tomita M."/>
            <person name="Numata K."/>
            <person name="Arakawa K."/>
        </authorList>
    </citation>
    <scope>NUCLEOTIDE SEQUENCE [LARGE SCALE GENOMIC DNA]</scope>
</reference>
<keyword evidence="2" id="KW-1185">Reference proteome</keyword>
<accession>A0A4C1ZU91</accession>
<organism evidence="1 2">
    <name type="scientific">Eumeta variegata</name>
    <name type="common">Bagworm moth</name>
    <name type="synonym">Eumeta japonica</name>
    <dbReference type="NCBI Taxonomy" id="151549"/>
    <lineage>
        <taxon>Eukaryota</taxon>
        <taxon>Metazoa</taxon>
        <taxon>Ecdysozoa</taxon>
        <taxon>Arthropoda</taxon>
        <taxon>Hexapoda</taxon>
        <taxon>Insecta</taxon>
        <taxon>Pterygota</taxon>
        <taxon>Neoptera</taxon>
        <taxon>Endopterygota</taxon>
        <taxon>Lepidoptera</taxon>
        <taxon>Glossata</taxon>
        <taxon>Ditrysia</taxon>
        <taxon>Tineoidea</taxon>
        <taxon>Psychidae</taxon>
        <taxon>Oiketicinae</taxon>
        <taxon>Eumeta</taxon>
    </lineage>
</organism>
<dbReference type="EMBL" id="BGZK01002097">
    <property type="protein sequence ID" value="GBP90609.1"/>
    <property type="molecule type" value="Genomic_DNA"/>
</dbReference>
<comment type="caution">
    <text evidence="1">The sequence shown here is derived from an EMBL/GenBank/DDBJ whole genome shotgun (WGS) entry which is preliminary data.</text>
</comment>
<gene>
    <name evidence="1" type="ORF">EVAR_63622_1</name>
</gene>